<organism evidence="1 2">
    <name type="scientific">Alloalcanivorax marinus</name>
    <dbReference type="NCBI Taxonomy" id="1177169"/>
    <lineage>
        <taxon>Bacteria</taxon>
        <taxon>Pseudomonadati</taxon>
        <taxon>Pseudomonadota</taxon>
        <taxon>Gammaproteobacteria</taxon>
        <taxon>Oceanospirillales</taxon>
        <taxon>Alcanivoracaceae</taxon>
        <taxon>Alloalcanivorax</taxon>
    </lineage>
</organism>
<evidence type="ECO:0000313" key="2">
    <source>
        <dbReference type="Proteomes" id="UP001108027"/>
    </source>
</evidence>
<evidence type="ECO:0000313" key="1">
    <source>
        <dbReference type="EMBL" id="MCC4308428.1"/>
    </source>
</evidence>
<sequence>MDAMTDEVSRKAYVASADGHAFIVVRKNDGKVWGYLMLPEGEFFKINDSVMLRVDKNKPKNIDDRLQREFGVASYEWKPDLLGFQGCEV</sequence>
<reference evidence="1" key="1">
    <citation type="submission" date="2021-10" db="EMBL/GenBank/DDBJ databases">
        <title>The diversity and Nitrogen Metabolism of Culturable Nitrate-Utilizing Bacteria Within the Oxygen Minimum Zone of the Changjiang (Yangtze River)Estuary.</title>
        <authorList>
            <person name="Zhang D."/>
            <person name="Zheng J."/>
            <person name="Liu S."/>
            <person name="He W."/>
        </authorList>
    </citation>
    <scope>NUCLEOTIDE SEQUENCE</scope>
    <source>
        <strain evidence="1">FXH-223</strain>
    </source>
</reference>
<name>A0A9Q3UNX7_9GAMM</name>
<comment type="caution">
    <text evidence="1">The sequence shown here is derived from an EMBL/GenBank/DDBJ whole genome shotgun (WGS) entry which is preliminary data.</text>
</comment>
<dbReference type="AlphaFoldDB" id="A0A9Q3UNX7"/>
<dbReference type="Proteomes" id="UP001108027">
    <property type="component" value="Unassembled WGS sequence"/>
</dbReference>
<dbReference type="EMBL" id="JAJGNA010000006">
    <property type="protein sequence ID" value="MCC4308428.1"/>
    <property type="molecule type" value="Genomic_DNA"/>
</dbReference>
<accession>A0A9Q3UNX7</accession>
<protein>
    <submittedName>
        <fullName evidence="1">Uncharacterized protein</fullName>
    </submittedName>
</protein>
<keyword evidence="2" id="KW-1185">Reference proteome</keyword>
<proteinExistence type="predicted"/>
<dbReference type="RefSeq" id="WP_228233630.1">
    <property type="nucleotide sequence ID" value="NZ_JAJGNA010000006.1"/>
</dbReference>
<gene>
    <name evidence="1" type="ORF">LL252_07560</name>
</gene>